<proteinExistence type="inferred from homology"/>
<evidence type="ECO:0000256" key="1">
    <source>
        <dbReference type="PROSITE-ProRule" id="PRU00285"/>
    </source>
</evidence>
<reference evidence="4" key="1">
    <citation type="submission" date="2025-08" db="UniProtKB">
        <authorList>
            <consortium name="Ensembl"/>
        </authorList>
    </citation>
    <scope>IDENTIFICATION</scope>
</reference>
<dbReference type="GO" id="GO:0009408">
    <property type="term" value="P:response to heat"/>
    <property type="evidence" value="ECO:0007669"/>
    <property type="project" value="TreeGrafter"/>
</dbReference>
<dbReference type="AlphaFoldDB" id="A0A3Q3EX31"/>
<dbReference type="GO" id="GO:0042026">
    <property type="term" value="P:protein refolding"/>
    <property type="evidence" value="ECO:0007669"/>
    <property type="project" value="TreeGrafter"/>
</dbReference>
<dbReference type="GO" id="GO:0051082">
    <property type="term" value="F:unfolded protein binding"/>
    <property type="evidence" value="ECO:0007669"/>
    <property type="project" value="TreeGrafter"/>
</dbReference>
<dbReference type="PROSITE" id="PS01031">
    <property type="entry name" value="SHSP"/>
    <property type="match status" value="1"/>
</dbReference>
<comment type="similarity">
    <text evidence="1 2">Belongs to the small heat shock protein (HSP20) family.</text>
</comment>
<feature type="domain" description="SHSP" evidence="3">
    <location>
        <begin position="1"/>
        <end position="97"/>
    </location>
</feature>
<dbReference type="GO" id="GO:0005634">
    <property type="term" value="C:nucleus"/>
    <property type="evidence" value="ECO:0007669"/>
    <property type="project" value="TreeGrafter"/>
</dbReference>
<evidence type="ECO:0000256" key="2">
    <source>
        <dbReference type="RuleBase" id="RU003616"/>
    </source>
</evidence>
<dbReference type="GeneTree" id="ENSGT00940000155882"/>
<dbReference type="InterPro" id="IPR008978">
    <property type="entry name" value="HSP20-like_chaperone"/>
</dbReference>
<organism evidence="4 5">
    <name type="scientific">Labrus bergylta</name>
    <name type="common">ballan wrasse</name>
    <dbReference type="NCBI Taxonomy" id="56723"/>
    <lineage>
        <taxon>Eukaryota</taxon>
        <taxon>Metazoa</taxon>
        <taxon>Chordata</taxon>
        <taxon>Craniata</taxon>
        <taxon>Vertebrata</taxon>
        <taxon>Euteleostomi</taxon>
        <taxon>Actinopterygii</taxon>
        <taxon>Neopterygii</taxon>
        <taxon>Teleostei</taxon>
        <taxon>Neoteleostei</taxon>
        <taxon>Acanthomorphata</taxon>
        <taxon>Eupercaria</taxon>
        <taxon>Labriformes</taxon>
        <taxon>Labridae</taxon>
        <taxon>Labrus</taxon>
    </lineage>
</organism>
<dbReference type="Ensembl" id="ENSLBET00000011497.1">
    <property type="protein sequence ID" value="ENSLBEP00000010917.1"/>
    <property type="gene ID" value="ENSLBEG00000008322.1"/>
</dbReference>
<dbReference type="GO" id="GO:0043066">
    <property type="term" value="P:negative regulation of apoptotic process"/>
    <property type="evidence" value="ECO:0007669"/>
    <property type="project" value="TreeGrafter"/>
</dbReference>
<dbReference type="GO" id="GO:0005737">
    <property type="term" value="C:cytoplasm"/>
    <property type="evidence" value="ECO:0007669"/>
    <property type="project" value="TreeGrafter"/>
</dbReference>
<dbReference type="Gene3D" id="2.60.40.790">
    <property type="match status" value="1"/>
</dbReference>
<accession>A0A3Q3EX31</accession>
<reference evidence="4" key="2">
    <citation type="submission" date="2025-09" db="UniProtKB">
        <authorList>
            <consortium name="Ensembl"/>
        </authorList>
    </citation>
    <scope>IDENTIFICATION</scope>
</reference>
<sequence length="120" mass="13345">MSKEQYKWQVSLDVAHFSPSEISLSVSDGFLEVGGKHEERPDEHGFIARCFTRKYRLPAEIDVSKIASTLSVDGLAVLPSCGPISPSTKPSVNLLPNSYCYPTITLQDPWNQAFEWQGSQ</sequence>
<dbReference type="Pfam" id="PF00011">
    <property type="entry name" value="HSP20"/>
    <property type="match status" value="1"/>
</dbReference>
<dbReference type="Proteomes" id="UP000261660">
    <property type="component" value="Unplaced"/>
</dbReference>
<evidence type="ECO:0000313" key="4">
    <source>
        <dbReference type="Ensembl" id="ENSLBEP00000010917.1"/>
    </source>
</evidence>
<dbReference type="SUPFAM" id="SSF49764">
    <property type="entry name" value="HSP20-like chaperones"/>
    <property type="match status" value="1"/>
</dbReference>
<dbReference type="PANTHER" id="PTHR45640">
    <property type="entry name" value="HEAT SHOCK PROTEIN HSP-12.2-RELATED"/>
    <property type="match status" value="1"/>
</dbReference>
<name>A0A3Q3EX31_9LABR</name>
<keyword evidence="5" id="KW-1185">Reference proteome</keyword>
<dbReference type="PRINTS" id="PR00299">
    <property type="entry name" value="ACRYSTALLIN"/>
</dbReference>
<protein>
    <submittedName>
        <fullName evidence="4">Si:dkey-1k23.3</fullName>
    </submittedName>
</protein>
<dbReference type="InterPro" id="IPR001436">
    <property type="entry name" value="Alpha-crystallin/sHSP_animal"/>
</dbReference>
<evidence type="ECO:0000313" key="5">
    <source>
        <dbReference type="Proteomes" id="UP000261660"/>
    </source>
</evidence>
<evidence type="ECO:0000259" key="3">
    <source>
        <dbReference type="PROSITE" id="PS01031"/>
    </source>
</evidence>
<dbReference type="PANTHER" id="PTHR45640:SF7">
    <property type="entry name" value="HEAT SHOCK PROTEIN BETA-1"/>
    <property type="match status" value="1"/>
</dbReference>
<dbReference type="InterPro" id="IPR002068">
    <property type="entry name" value="A-crystallin/Hsp20_dom"/>
</dbReference>